<evidence type="ECO:0000256" key="1">
    <source>
        <dbReference type="SAM" id="MobiDB-lite"/>
    </source>
</evidence>
<feature type="region of interest" description="Disordered" evidence="1">
    <location>
        <begin position="65"/>
        <end position="97"/>
    </location>
</feature>
<dbReference type="AlphaFoldDB" id="X8ANJ6"/>
<dbReference type="GO" id="GO:0008893">
    <property type="term" value="F:guanosine-3',5'-bis(diphosphate) 3'-diphosphatase activity"/>
    <property type="evidence" value="ECO:0007669"/>
    <property type="project" value="UniProtKB-EC"/>
</dbReference>
<comment type="caution">
    <text evidence="2">The sequence shown here is derived from an EMBL/GenBank/DDBJ whole genome shotgun (WGS) entry which is preliminary data.</text>
</comment>
<dbReference type="EMBL" id="JAOB01000053">
    <property type="protein sequence ID" value="EUA32628.1"/>
    <property type="molecule type" value="Genomic_DNA"/>
</dbReference>
<reference evidence="2" key="1">
    <citation type="submission" date="2014-01" db="EMBL/GenBank/DDBJ databases">
        <authorList>
            <person name="Brown-Elliot B."/>
            <person name="Wallace R."/>
            <person name="Lenaerts A."/>
            <person name="Ordway D."/>
            <person name="DeGroote M.A."/>
            <person name="Parker T."/>
            <person name="Sizemore C."/>
            <person name="Tallon L.J."/>
            <person name="Sadzewicz L.K."/>
            <person name="Sengamalay N."/>
            <person name="Fraser C.M."/>
            <person name="Hine E."/>
            <person name="Shefchek K.A."/>
            <person name="Das S.P."/>
            <person name="Tettelin H."/>
        </authorList>
    </citation>
    <scope>NUCLEOTIDE SEQUENCE [LARGE SCALE GENOMIC DNA]</scope>
    <source>
        <strain evidence="2">4042</strain>
    </source>
</reference>
<accession>X8ANJ6</accession>
<dbReference type="EC" id="3.1.7.2" evidence="2"/>
<organism evidence="2">
    <name type="scientific">Mycobacterium xenopi 4042</name>
    <dbReference type="NCBI Taxonomy" id="1299334"/>
    <lineage>
        <taxon>Bacteria</taxon>
        <taxon>Bacillati</taxon>
        <taxon>Actinomycetota</taxon>
        <taxon>Actinomycetes</taxon>
        <taxon>Mycobacteriales</taxon>
        <taxon>Mycobacteriaceae</taxon>
        <taxon>Mycobacterium</taxon>
    </lineage>
</organism>
<name>X8ANJ6_MYCXE</name>
<dbReference type="PATRIC" id="fig|1299334.3.peg.5637"/>
<proteinExistence type="predicted"/>
<evidence type="ECO:0000313" key="2">
    <source>
        <dbReference type="EMBL" id="EUA32628.1"/>
    </source>
</evidence>
<protein>
    <submittedName>
        <fullName evidence="2">Bifunctional (P)ppGpp synthase/hydrolase relA domain protein</fullName>
        <ecNumber evidence="2">3.1.7.2</ecNumber>
    </submittedName>
</protein>
<gene>
    <name evidence="2" type="primary">relA</name>
    <name evidence="2" type="ORF">I553_10272</name>
</gene>
<sequence length="97" mass="10358">MAREVRRGGLPLQRLVNGGSMAAVAHELHYADVSALYTAIGEGHVSAKHVVQRLLAELGGIEQAEEELAERSTPATMPRRQRSTEDTGSPSPALPVC</sequence>
<keyword evidence="2" id="KW-0378">Hydrolase</keyword>